<feature type="signal peptide" evidence="4">
    <location>
        <begin position="1"/>
        <end position="17"/>
    </location>
</feature>
<evidence type="ECO:0000313" key="6">
    <source>
        <dbReference type="Proteomes" id="UP001178507"/>
    </source>
</evidence>
<dbReference type="PRINTS" id="PR00063">
    <property type="entry name" value="RIBOSOMALL27"/>
</dbReference>
<keyword evidence="3" id="KW-0687">Ribonucleoprotein</keyword>
<evidence type="ECO:0000313" key="5">
    <source>
        <dbReference type="EMBL" id="CAJ1378919.1"/>
    </source>
</evidence>
<dbReference type="GO" id="GO:0005840">
    <property type="term" value="C:ribosome"/>
    <property type="evidence" value="ECO:0007669"/>
    <property type="project" value="UniProtKB-KW"/>
</dbReference>
<accession>A0AA36I0Z0</accession>
<dbReference type="GO" id="GO:0003735">
    <property type="term" value="F:structural constituent of ribosome"/>
    <property type="evidence" value="ECO:0007669"/>
    <property type="project" value="InterPro"/>
</dbReference>
<protein>
    <submittedName>
        <fullName evidence="5">Uncharacterized protein</fullName>
    </submittedName>
</protein>
<dbReference type="GO" id="GO:0006412">
    <property type="term" value="P:translation"/>
    <property type="evidence" value="ECO:0007669"/>
    <property type="project" value="InterPro"/>
</dbReference>
<dbReference type="InterPro" id="IPR001684">
    <property type="entry name" value="Ribosomal_bL27"/>
</dbReference>
<keyword evidence="4" id="KW-0732">Signal</keyword>
<keyword evidence="6" id="KW-1185">Reference proteome</keyword>
<sequence length="395" mass="44664">MRLLAVVVLDLLLRVSADLAFVAAPAQRVDAPYARSVPAPEGRTSFSSQASTTGAFLLGAALLAASRRRARTSRNVWTFYPVDKDQECTWPGLADDAEGPRWRKHVNLSRSTFKPYGRSVKYMKQQKILRSHNVWWAKYGAWHTEVKNPYSRNMYQGKPENPDFPSPTTGIPALSGWAPAALASSAPLGQTGSTFVGGKRAVFRPLSSRSALILHAHKKAAASTKNQGHSRNPHFWGVKALNGKAVKCRQLLVKQKGMNWYPGTNVMRCKNDSLISLRDGIVQWRGDYRHKEVSVVPWEYVNKKCYFHNPGNLAPKVYEPWMGSNFSRYSRKWPIRAMYEEWKETEEGQAHVAKKAEKKEKQKEIQLKIRAKKKWRLAEKKKEKVAAGDSESEAE</sequence>
<evidence type="ECO:0000256" key="2">
    <source>
        <dbReference type="ARBA" id="ARBA00022980"/>
    </source>
</evidence>
<organism evidence="5 6">
    <name type="scientific">Effrenium voratum</name>
    <dbReference type="NCBI Taxonomy" id="2562239"/>
    <lineage>
        <taxon>Eukaryota</taxon>
        <taxon>Sar</taxon>
        <taxon>Alveolata</taxon>
        <taxon>Dinophyceae</taxon>
        <taxon>Suessiales</taxon>
        <taxon>Symbiodiniaceae</taxon>
        <taxon>Effrenium</taxon>
    </lineage>
</organism>
<comment type="caution">
    <text evidence="5">The sequence shown here is derived from an EMBL/GenBank/DDBJ whole genome shotgun (WGS) entry which is preliminary data.</text>
</comment>
<evidence type="ECO:0000256" key="1">
    <source>
        <dbReference type="ARBA" id="ARBA00010797"/>
    </source>
</evidence>
<dbReference type="Pfam" id="PF01016">
    <property type="entry name" value="Ribosomal_L27"/>
    <property type="match status" value="1"/>
</dbReference>
<proteinExistence type="inferred from homology"/>
<evidence type="ECO:0000256" key="4">
    <source>
        <dbReference type="SAM" id="SignalP"/>
    </source>
</evidence>
<dbReference type="SUPFAM" id="SSF110324">
    <property type="entry name" value="Ribosomal L27 protein-like"/>
    <property type="match status" value="1"/>
</dbReference>
<keyword evidence="2" id="KW-0689">Ribosomal protein</keyword>
<dbReference type="Proteomes" id="UP001178507">
    <property type="component" value="Unassembled WGS sequence"/>
</dbReference>
<comment type="similarity">
    <text evidence="1">Belongs to the bacterial ribosomal protein bL27 family.</text>
</comment>
<dbReference type="PANTHER" id="PTHR15893">
    <property type="entry name" value="RIBOSOMAL PROTEIN L27"/>
    <property type="match status" value="1"/>
</dbReference>
<dbReference type="GO" id="GO:1990904">
    <property type="term" value="C:ribonucleoprotein complex"/>
    <property type="evidence" value="ECO:0007669"/>
    <property type="project" value="UniProtKB-KW"/>
</dbReference>
<dbReference type="PANTHER" id="PTHR15893:SF0">
    <property type="entry name" value="LARGE RIBOSOMAL SUBUNIT PROTEIN BL27M"/>
    <property type="match status" value="1"/>
</dbReference>
<reference evidence="5" key="1">
    <citation type="submission" date="2023-08" db="EMBL/GenBank/DDBJ databases">
        <authorList>
            <person name="Chen Y."/>
            <person name="Shah S."/>
            <person name="Dougan E. K."/>
            <person name="Thang M."/>
            <person name="Chan C."/>
        </authorList>
    </citation>
    <scope>NUCLEOTIDE SEQUENCE</scope>
</reference>
<gene>
    <name evidence="5" type="ORF">EVOR1521_LOCUS7307</name>
</gene>
<dbReference type="Gene3D" id="2.40.50.100">
    <property type="match status" value="1"/>
</dbReference>
<dbReference type="EMBL" id="CAUJNA010000580">
    <property type="protein sequence ID" value="CAJ1378919.1"/>
    <property type="molecule type" value="Genomic_DNA"/>
</dbReference>
<dbReference type="AlphaFoldDB" id="A0AA36I0Z0"/>
<feature type="chain" id="PRO_5041324417" evidence="4">
    <location>
        <begin position="18"/>
        <end position="395"/>
    </location>
</feature>
<evidence type="ECO:0000256" key="3">
    <source>
        <dbReference type="ARBA" id="ARBA00023274"/>
    </source>
</evidence>
<name>A0AA36I0Z0_9DINO</name>